<sequence>MASFNLDSFIQNPTLGEFDKCRKDDLIQIAEHFQILVNKQNLKREIRQVIYDRLVELGIFAVDSVTPEELNPLGVTERPCGPEWAGQNSDVAEGETEVEPKVVLPPFDPISPASTDSVGDGRLKLHLAKLQYEAQEKARAHQAELELRFKIRQLEIEADKQVKLRQLDIEAAKAVRLASPAPDT</sequence>
<protein>
    <submittedName>
        <fullName evidence="1">Uncharacterized protein</fullName>
    </submittedName>
</protein>
<name>A0ABD0RFV4_CIRMR</name>
<comment type="caution">
    <text evidence="1">The sequence shown here is derived from an EMBL/GenBank/DDBJ whole genome shotgun (WGS) entry which is preliminary data.</text>
</comment>
<dbReference type="AlphaFoldDB" id="A0ABD0RFV4"/>
<reference evidence="1 2" key="1">
    <citation type="submission" date="2024-05" db="EMBL/GenBank/DDBJ databases">
        <title>Genome sequencing and assembly of Indian major carp, Cirrhinus mrigala (Hamilton, 1822).</title>
        <authorList>
            <person name="Mohindra V."/>
            <person name="Chowdhury L.M."/>
            <person name="Lal K."/>
            <person name="Jena J.K."/>
        </authorList>
    </citation>
    <scope>NUCLEOTIDE SEQUENCE [LARGE SCALE GENOMIC DNA]</scope>
    <source>
        <strain evidence="1">CM1030</strain>
        <tissue evidence="1">Blood</tissue>
    </source>
</reference>
<feature type="non-terminal residue" evidence="1">
    <location>
        <position position="184"/>
    </location>
</feature>
<dbReference type="EMBL" id="JAMKFB020000003">
    <property type="protein sequence ID" value="KAL0196722.1"/>
    <property type="molecule type" value="Genomic_DNA"/>
</dbReference>
<keyword evidence="2" id="KW-1185">Reference proteome</keyword>
<gene>
    <name evidence="1" type="ORF">M9458_005262</name>
</gene>
<proteinExistence type="predicted"/>
<accession>A0ABD0RFV4</accession>
<dbReference type="Proteomes" id="UP001529510">
    <property type="component" value="Unassembled WGS sequence"/>
</dbReference>
<evidence type="ECO:0000313" key="1">
    <source>
        <dbReference type="EMBL" id="KAL0196722.1"/>
    </source>
</evidence>
<organism evidence="1 2">
    <name type="scientific">Cirrhinus mrigala</name>
    <name type="common">Mrigala</name>
    <dbReference type="NCBI Taxonomy" id="683832"/>
    <lineage>
        <taxon>Eukaryota</taxon>
        <taxon>Metazoa</taxon>
        <taxon>Chordata</taxon>
        <taxon>Craniata</taxon>
        <taxon>Vertebrata</taxon>
        <taxon>Euteleostomi</taxon>
        <taxon>Actinopterygii</taxon>
        <taxon>Neopterygii</taxon>
        <taxon>Teleostei</taxon>
        <taxon>Ostariophysi</taxon>
        <taxon>Cypriniformes</taxon>
        <taxon>Cyprinidae</taxon>
        <taxon>Labeoninae</taxon>
        <taxon>Labeonini</taxon>
        <taxon>Cirrhinus</taxon>
    </lineage>
</organism>
<evidence type="ECO:0000313" key="2">
    <source>
        <dbReference type="Proteomes" id="UP001529510"/>
    </source>
</evidence>